<feature type="transmembrane region" description="Helical" evidence="8">
    <location>
        <begin position="111"/>
        <end position="133"/>
    </location>
</feature>
<dbReference type="GO" id="GO:0005886">
    <property type="term" value="C:plasma membrane"/>
    <property type="evidence" value="ECO:0007669"/>
    <property type="project" value="UniProtKB-SubCell"/>
</dbReference>
<evidence type="ECO:0000256" key="1">
    <source>
        <dbReference type="ARBA" id="ARBA00004651"/>
    </source>
</evidence>
<evidence type="ECO:0000259" key="9">
    <source>
        <dbReference type="PROSITE" id="PS50850"/>
    </source>
</evidence>
<evidence type="ECO:0000256" key="7">
    <source>
        <dbReference type="SAM" id="MobiDB-lite"/>
    </source>
</evidence>
<dbReference type="GO" id="GO:0022857">
    <property type="term" value="F:transmembrane transporter activity"/>
    <property type="evidence" value="ECO:0007669"/>
    <property type="project" value="InterPro"/>
</dbReference>
<feature type="transmembrane region" description="Helical" evidence="8">
    <location>
        <begin position="323"/>
        <end position="342"/>
    </location>
</feature>
<keyword evidence="2" id="KW-0813">Transport</keyword>
<keyword evidence="3" id="KW-1003">Cell membrane</keyword>
<dbReference type="CDD" id="cd06173">
    <property type="entry name" value="MFS_MefA_like"/>
    <property type="match status" value="1"/>
</dbReference>
<dbReference type="InterPro" id="IPR010290">
    <property type="entry name" value="TM_effector"/>
</dbReference>
<keyword evidence="6 8" id="KW-0472">Membrane</keyword>
<dbReference type="Pfam" id="PF05977">
    <property type="entry name" value="MFS_3"/>
    <property type="match status" value="1"/>
</dbReference>
<keyword evidence="5 8" id="KW-1133">Transmembrane helix</keyword>
<proteinExistence type="predicted"/>
<feature type="transmembrane region" description="Helical" evidence="8">
    <location>
        <begin position="418"/>
        <end position="437"/>
    </location>
</feature>
<dbReference type="OrthoDB" id="145388at2"/>
<dbReference type="EMBL" id="SMTK01000002">
    <property type="protein sequence ID" value="TDK26932.1"/>
    <property type="molecule type" value="Genomic_DNA"/>
</dbReference>
<feature type="region of interest" description="Disordered" evidence="7">
    <location>
        <begin position="1"/>
        <end position="74"/>
    </location>
</feature>
<dbReference type="PANTHER" id="PTHR23513:SF11">
    <property type="entry name" value="STAPHYLOFERRIN A TRANSPORTER"/>
    <property type="match status" value="1"/>
</dbReference>
<evidence type="ECO:0000256" key="5">
    <source>
        <dbReference type="ARBA" id="ARBA00022989"/>
    </source>
</evidence>
<comment type="subcellular location">
    <subcellularLocation>
        <location evidence="1">Cell membrane</location>
        <topology evidence="1">Multi-pass membrane protein</topology>
    </subcellularLocation>
</comment>
<sequence>MTAEEAGRGAQPQVPTEDSSRTERPDRTKTVPPGSADRPGRQPAPAETGWGNFVAEDQAGPGDPAPESERQPLGPPFWTLWTASGFSNLADGVLKVALPLIALRFTDSPTLIAGLAIALSLPWLIFALPAGALADRGDRRRIMLMANTARAALLLALVAALLSVAEPIWALYLVAFAIGCSETAYDTSAQSILPQVVPRPVLSRANGRLFAVELTANQFIGPPLGGALVVAGATLALTVPAALWVCAVGALLFVRGSFRVERTSSTSMRADIAEGLRFLWSRPLLRTLGAMVGGFNFATSAAFTVFVLFAVGPGSAMKLSEPGFGLLLTSIAVGSLLGSLVAEGIEKRLGRSRSLAVAILASVPLVGIPAVTADPVLVGLAFFLGGMAIAVWNVVSVSLRQRITPDRLLGRVNSAYRLLAWGTMPAGAAAGGVLAQYFGLTTVFAAMGILSLALLLGMRVVTEPAIEAAERDVEGA</sequence>
<evidence type="ECO:0000256" key="3">
    <source>
        <dbReference type="ARBA" id="ARBA00022475"/>
    </source>
</evidence>
<dbReference type="InterPro" id="IPR020846">
    <property type="entry name" value="MFS_dom"/>
</dbReference>
<dbReference type="PROSITE" id="PS50850">
    <property type="entry name" value="MFS"/>
    <property type="match status" value="1"/>
</dbReference>
<evidence type="ECO:0000256" key="6">
    <source>
        <dbReference type="ARBA" id="ARBA00023136"/>
    </source>
</evidence>
<feature type="transmembrane region" description="Helical" evidence="8">
    <location>
        <begin position="153"/>
        <end position="178"/>
    </location>
</feature>
<evidence type="ECO:0000256" key="8">
    <source>
        <dbReference type="SAM" id="Phobius"/>
    </source>
</evidence>
<feature type="transmembrane region" description="Helical" evidence="8">
    <location>
        <begin position="443"/>
        <end position="461"/>
    </location>
</feature>
<feature type="transmembrane region" description="Helical" evidence="8">
    <location>
        <begin position="354"/>
        <end position="371"/>
    </location>
</feature>
<feature type="domain" description="Major facilitator superfamily (MFS) profile" evidence="9">
    <location>
        <begin position="76"/>
        <end position="463"/>
    </location>
</feature>
<gene>
    <name evidence="10" type="ORF">E2F48_07185</name>
</gene>
<comment type="caution">
    <text evidence="10">The sequence shown here is derived from an EMBL/GenBank/DDBJ whole genome shotgun (WGS) entry which is preliminary data.</text>
</comment>
<evidence type="ECO:0000313" key="11">
    <source>
        <dbReference type="Proteomes" id="UP000295411"/>
    </source>
</evidence>
<dbReference type="AlphaFoldDB" id="A0A4V3AMH4"/>
<dbReference type="Gene3D" id="1.20.1250.20">
    <property type="entry name" value="MFS general substrate transporter like domains"/>
    <property type="match status" value="1"/>
</dbReference>
<accession>A0A4V3AMH4</accession>
<dbReference type="Proteomes" id="UP000295411">
    <property type="component" value="Unassembled WGS sequence"/>
</dbReference>
<dbReference type="SUPFAM" id="SSF103473">
    <property type="entry name" value="MFS general substrate transporter"/>
    <property type="match status" value="1"/>
</dbReference>
<feature type="compositionally biased region" description="Basic and acidic residues" evidence="7">
    <location>
        <begin position="18"/>
        <end position="29"/>
    </location>
</feature>
<feature type="transmembrane region" description="Helical" evidence="8">
    <location>
        <begin position="227"/>
        <end position="254"/>
    </location>
</feature>
<feature type="transmembrane region" description="Helical" evidence="8">
    <location>
        <begin position="377"/>
        <end position="397"/>
    </location>
</feature>
<keyword evidence="11" id="KW-1185">Reference proteome</keyword>
<evidence type="ECO:0000256" key="2">
    <source>
        <dbReference type="ARBA" id="ARBA00022448"/>
    </source>
</evidence>
<protein>
    <submittedName>
        <fullName evidence="10">MFS transporter</fullName>
    </submittedName>
</protein>
<organism evidence="10 11">
    <name type="scientific">Arthrobacter crusticola</name>
    <dbReference type="NCBI Taxonomy" id="2547960"/>
    <lineage>
        <taxon>Bacteria</taxon>
        <taxon>Bacillati</taxon>
        <taxon>Actinomycetota</taxon>
        <taxon>Actinomycetes</taxon>
        <taxon>Micrococcales</taxon>
        <taxon>Micrococcaceae</taxon>
        <taxon>Arthrobacter</taxon>
    </lineage>
</organism>
<feature type="transmembrane region" description="Helical" evidence="8">
    <location>
        <begin position="287"/>
        <end position="311"/>
    </location>
</feature>
<reference evidence="10 11" key="1">
    <citation type="submission" date="2019-03" db="EMBL/GenBank/DDBJ databases">
        <title>Arthrobacter sp. nov., an bacterium isolated from biocrust in Mu Us Desert.</title>
        <authorList>
            <person name="Lixiong L."/>
        </authorList>
    </citation>
    <scope>NUCLEOTIDE SEQUENCE [LARGE SCALE GENOMIC DNA]</scope>
    <source>
        <strain evidence="10 11">SLN-3</strain>
    </source>
</reference>
<keyword evidence="4 8" id="KW-0812">Transmembrane</keyword>
<dbReference type="PANTHER" id="PTHR23513">
    <property type="entry name" value="INTEGRAL MEMBRANE EFFLUX PROTEIN-RELATED"/>
    <property type="match status" value="1"/>
</dbReference>
<evidence type="ECO:0000256" key="4">
    <source>
        <dbReference type="ARBA" id="ARBA00022692"/>
    </source>
</evidence>
<name>A0A4V3AMH4_9MICC</name>
<dbReference type="InterPro" id="IPR036259">
    <property type="entry name" value="MFS_trans_sf"/>
</dbReference>
<evidence type="ECO:0000313" key="10">
    <source>
        <dbReference type="EMBL" id="TDK26932.1"/>
    </source>
</evidence>